<evidence type="ECO:0000313" key="7">
    <source>
        <dbReference type="Proteomes" id="UP000013981"/>
    </source>
</evidence>
<feature type="transmembrane region" description="Helical" evidence="4">
    <location>
        <begin position="368"/>
        <end position="388"/>
    </location>
</feature>
<protein>
    <recommendedName>
        <fullName evidence="5">HTH luxR-type domain-containing protein</fullName>
    </recommendedName>
</protein>
<name>R8VXB5_9FIRM</name>
<dbReference type="HOGENOM" id="CLU_038040_0_0_9"/>
<evidence type="ECO:0000259" key="5">
    <source>
        <dbReference type="PROSITE" id="PS50043"/>
    </source>
</evidence>
<dbReference type="Pfam" id="PF00196">
    <property type="entry name" value="GerE"/>
    <property type="match status" value="1"/>
</dbReference>
<evidence type="ECO:0000256" key="2">
    <source>
        <dbReference type="ARBA" id="ARBA00023125"/>
    </source>
</evidence>
<keyword evidence="3" id="KW-0804">Transcription</keyword>
<keyword evidence="7" id="KW-1185">Reference proteome</keyword>
<gene>
    <name evidence="6" type="ORF">HMPREF1526_03024</name>
</gene>
<keyword evidence="4" id="KW-0472">Membrane</keyword>
<evidence type="ECO:0000256" key="4">
    <source>
        <dbReference type="SAM" id="Phobius"/>
    </source>
</evidence>
<keyword evidence="2" id="KW-0238">DNA-binding</keyword>
<dbReference type="PANTHER" id="PTHR44688:SF16">
    <property type="entry name" value="DNA-BINDING TRANSCRIPTIONAL ACTIVATOR DEVR_DOSR"/>
    <property type="match status" value="1"/>
</dbReference>
<dbReference type="InterPro" id="IPR000792">
    <property type="entry name" value="Tscrpt_reg_LuxR_C"/>
</dbReference>
<sequence length="523" mass="59275">MQSVWKEVWKCFPKMQRKSIRMQRKLFLYWSSMVLVAFSIFVVVLNITGVFSALDQEVQQILSVRQKNVMTDISNQFGKITAQGIALSEQSSELISDYLLTDPVTALDNDPERIEQLESLVYGYLTTALQSAPCSGAYLVFDATINSQAPGARSSRAGLYIRLTNLSSKSTANQSIVLYRGIPNVAREHQLELHNRWKLEFDTSKLSDYDEMLSRTTGRLAENAVWTERVCLTDTWENMMLLMVPIVGNDNSALGVCGLELSELYFMLSYPSEESNFGSMVTLLAPMNGDTLVVSKAMQGKLEETYLNTEDVLQVEEGKYFNRYVGKYQTFLGTHTKVNLRMADGSQLYAVTLVPQDAYMRAHTLQRVFWVIGCAIILAILLLLSIHLSRSFTQPISQSLEWIRSEGVLCRECSGVSEIDELFDFMQTKLQNMSTSQLPSNIEELFCSFAQRAATLTPTEHNILKYYADGKGISEVAEQAFISINTVRRHNANIYQKLGVGSREELLLYIELFRRCDRLDELM</sequence>
<proteinExistence type="predicted"/>
<comment type="caution">
    <text evidence="6">The sequence shown here is derived from an EMBL/GenBank/DDBJ whole genome shotgun (WGS) entry which is preliminary data.</text>
</comment>
<keyword evidence="1" id="KW-0805">Transcription regulation</keyword>
<dbReference type="Gene3D" id="1.10.10.10">
    <property type="entry name" value="Winged helix-like DNA-binding domain superfamily/Winged helix DNA-binding domain"/>
    <property type="match status" value="1"/>
</dbReference>
<dbReference type="GO" id="GO:0006355">
    <property type="term" value="P:regulation of DNA-templated transcription"/>
    <property type="evidence" value="ECO:0007669"/>
    <property type="project" value="InterPro"/>
</dbReference>
<reference evidence="6 7" key="1">
    <citation type="submission" date="2013-01" db="EMBL/GenBank/DDBJ databases">
        <title>The Genome Sequence of Butyricicoccus pullicaecorum 1.2.</title>
        <authorList>
            <consortium name="The Broad Institute Genome Sequencing Platform"/>
            <person name="Earl A."/>
            <person name="Ward D."/>
            <person name="Feldgarden M."/>
            <person name="Gevers D."/>
            <person name="Van Immerseel F."/>
            <person name="Eeckhaut V."/>
            <person name="Walker B."/>
            <person name="Young S.K."/>
            <person name="Zeng Q."/>
            <person name="Gargeya S."/>
            <person name="Fitzgerald M."/>
            <person name="Haas B."/>
            <person name="Abouelleil A."/>
            <person name="Alvarado L."/>
            <person name="Arachchi H.M."/>
            <person name="Berlin A.M."/>
            <person name="Chapman S.B."/>
            <person name="Dewar J."/>
            <person name="Goldberg J."/>
            <person name="Griggs A."/>
            <person name="Gujja S."/>
            <person name="Hansen M."/>
            <person name="Howarth C."/>
            <person name="Imamovic A."/>
            <person name="Larimer J."/>
            <person name="McCowan C."/>
            <person name="Murphy C."/>
            <person name="Neiman D."/>
            <person name="Pearson M."/>
            <person name="Priest M."/>
            <person name="Roberts A."/>
            <person name="Saif S."/>
            <person name="Shea T."/>
            <person name="Sisk P."/>
            <person name="Sykes S."/>
            <person name="Wortman J."/>
            <person name="Nusbaum C."/>
            <person name="Birren B."/>
        </authorList>
    </citation>
    <scope>NUCLEOTIDE SEQUENCE [LARGE SCALE GENOMIC DNA]</scope>
    <source>
        <strain evidence="6 7">1.2</strain>
    </source>
</reference>
<dbReference type="GO" id="GO:0003677">
    <property type="term" value="F:DNA binding"/>
    <property type="evidence" value="ECO:0007669"/>
    <property type="project" value="UniProtKB-KW"/>
</dbReference>
<dbReference type="PATRIC" id="fig|1203606.4.peg.2983"/>
<keyword evidence="4" id="KW-1133">Transmembrane helix</keyword>
<accession>R8VXB5</accession>
<dbReference type="PRINTS" id="PR00038">
    <property type="entry name" value="HTHLUXR"/>
</dbReference>
<dbReference type="AlphaFoldDB" id="R8VXB5"/>
<dbReference type="PANTHER" id="PTHR44688">
    <property type="entry name" value="DNA-BINDING TRANSCRIPTIONAL ACTIVATOR DEVR_DOSR"/>
    <property type="match status" value="1"/>
</dbReference>
<dbReference type="Proteomes" id="UP000013981">
    <property type="component" value="Unassembled WGS sequence"/>
</dbReference>
<evidence type="ECO:0000256" key="3">
    <source>
        <dbReference type="ARBA" id="ARBA00023163"/>
    </source>
</evidence>
<dbReference type="eggNOG" id="COG2197">
    <property type="taxonomic scope" value="Bacteria"/>
</dbReference>
<dbReference type="CDD" id="cd06170">
    <property type="entry name" value="LuxR_C_like"/>
    <property type="match status" value="1"/>
</dbReference>
<evidence type="ECO:0000256" key="1">
    <source>
        <dbReference type="ARBA" id="ARBA00023015"/>
    </source>
</evidence>
<feature type="domain" description="HTH luxR-type" evidence="5">
    <location>
        <begin position="449"/>
        <end position="514"/>
    </location>
</feature>
<dbReference type="SMART" id="SM00421">
    <property type="entry name" value="HTH_LUXR"/>
    <property type="match status" value="1"/>
</dbReference>
<dbReference type="EMBL" id="AQOB01000015">
    <property type="protein sequence ID" value="EOQ35557.1"/>
    <property type="molecule type" value="Genomic_DNA"/>
</dbReference>
<evidence type="ECO:0000313" key="6">
    <source>
        <dbReference type="EMBL" id="EOQ35557.1"/>
    </source>
</evidence>
<dbReference type="PROSITE" id="PS50043">
    <property type="entry name" value="HTH_LUXR_2"/>
    <property type="match status" value="1"/>
</dbReference>
<dbReference type="InterPro" id="IPR036388">
    <property type="entry name" value="WH-like_DNA-bd_sf"/>
</dbReference>
<dbReference type="OrthoDB" id="1662986at2"/>
<dbReference type="InterPro" id="IPR016032">
    <property type="entry name" value="Sig_transdc_resp-reg_C-effctor"/>
</dbReference>
<organism evidence="6 7">
    <name type="scientific">Butyricicoccus pullicaecorum 1.2</name>
    <dbReference type="NCBI Taxonomy" id="1203606"/>
    <lineage>
        <taxon>Bacteria</taxon>
        <taxon>Bacillati</taxon>
        <taxon>Bacillota</taxon>
        <taxon>Clostridia</taxon>
        <taxon>Eubacteriales</taxon>
        <taxon>Butyricicoccaceae</taxon>
        <taxon>Butyricicoccus</taxon>
    </lineage>
</organism>
<keyword evidence="4" id="KW-0812">Transmembrane</keyword>
<dbReference type="SUPFAM" id="SSF46894">
    <property type="entry name" value="C-terminal effector domain of the bipartite response regulators"/>
    <property type="match status" value="1"/>
</dbReference>